<feature type="domain" description="TRASH" evidence="2">
    <location>
        <begin position="67"/>
        <end position="104"/>
    </location>
</feature>
<keyword evidence="1" id="KW-0472">Membrane</keyword>
<dbReference type="InterPro" id="IPR007029">
    <property type="entry name" value="YHS_dom"/>
</dbReference>
<evidence type="ECO:0000256" key="1">
    <source>
        <dbReference type="SAM" id="Phobius"/>
    </source>
</evidence>
<dbReference type="Gene3D" id="1.10.620.20">
    <property type="entry name" value="Ribonucleotide Reductase, subunit A"/>
    <property type="match status" value="1"/>
</dbReference>
<dbReference type="InterPro" id="IPR009078">
    <property type="entry name" value="Ferritin-like_SF"/>
</dbReference>
<comment type="caution">
    <text evidence="3">The sequence shown here is derived from an EMBL/GenBank/DDBJ whole genome shotgun (WGS) entry which is preliminary data.</text>
</comment>
<dbReference type="SUPFAM" id="SSF47240">
    <property type="entry name" value="Ferritin-like"/>
    <property type="match status" value="1"/>
</dbReference>
<dbReference type="InterPro" id="IPR011017">
    <property type="entry name" value="TRASH_dom"/>
</dbReference>
<dbReference type="InterPro" id="IPR012348">
    <property type="entry name" value="RNR-like"/>
</dbReference>
<proteinExistence type="predicted"/>
<organism evidence="3 4">
    <name type="scientific">Clostridium moutaii</name>
    <dbReference type="NCBI Taxonomy" id="3240932"/>
    <lineage>
        <taxon>Bacteria</taxon>
        <taxon>Bacillati</taxon>
        <taxon>Bacillota</taxon>
        <taxon>Clostridia</taxon>
        <taxon>Eubacteriales</taxon>
        <taxon>Clostridiaceae</taxon>
        <taxon>Clostridium</taxon>
    </lineage>
</organism>
<feature type="transmembrane region" description="Helical" evidence="1">
    <location>
        <begin position="7"/>
        <end position="26"/>
    </location>
</feature>
<keyword evidence="1" id="KW-1133">Transmembrane helix</keyword>
<evidence type="ECO:0000313" key="3">
    <source>
        <dbReference type="EMBL" id="MEY8001256.1"/>
    </source>
</evidence>
<evidence type="ECO:0000313" key="4">
    <source>
        <dbReference type="Proteomes" id="UP001564657"/>
    </source>
</evidence>
<sequence length="108" mass="12574">MRFLIENWFYILIFVTMVYMMFRGGGCCGGDHGNHNKHNDSHSNGGHMDHQRYIENSEIANADIVKDPVCGMKVSKRNSISRYINGKAYYFCSDNCANKFERNYVKYK</sequence>
<dbReference type="Pfam" id="PF04945">
    <property type="entry name" value="YHS"/>
    <property type="match status" value="1"/>
</dbReference>
<dbReference type="SMART" id="SM00746">
    <property type="entry name" value="TRASH"/>
    <property type="match status" value="1"/>
</dbReference>
<name>A0ABV4BU78_9CLOT</name>
<evidence type="ECO:0000259" key="2">
    <source>
        <dbReference type="SMART" id="SM00746"/>
    </source>
</evidence>
<protein>
    <submittedName>
        <fullName evidence="3">YHS domain-containing protein</fullName>
    </submittedName>
</protein>
<gene>
    <name evidence="3" type="ORF">AB8U03_13825</name>
</gene>
<accession>A0ABV4BU78</accession>
<dbReference type="RefSeq" id="WP_369705148.1">
    <property type="nucleotide sequence ID" value="NZ_JBGEWD010000015.1"/>
</dbReference>
<dbReference type="EMBL" id="JBGEWD010000015">
    <property type="protein sequence ID" value="MEY8001256.1"/>
    <property type="molecule type" value="Genomic_DNA"/>
</dbReference>
<keyword evidence="4" id="KW-1185">Reference proteome</keyword>
<reference evidence="3 4" key="1">
    <citation type="submission" date="2024-08" db="EMBL/GenBank/DDBJ databases">
        <title>Clostridium lapicellarii sp. nov., and Clostridium renhuaiense sp. nov., two species isolated from the mud in a fermentation cellar used for producing sauce-flavour Chinese liquors.</title>
        <authorList>
            <person name="Yang F."/>
            <person name="Wang H."/>
            <person name="Chen L.Q."/>
            <person name="Zhou N."/>
            <person name="Lu J.J."/>
            <person name="Pu X.X."/>
            <person name="Wan B."/>
            <person name="Wang L."/>
            <person name="Liu S.J."/>
        </authorList>
    </citation>
    <scope>NUCLEOTIDE SEQUENCE [LARGE SCALE GENOMIC DNA]</scope>
    <source>
        <strain evidence="3 4">MT-5</strain>
    </source>
</reference>
<dbReference type="Proteomes" id="UP001564657">
    <property type="component" value="Unassembled WGS sequence"/>
</dbReference>
<keyword evidence="1" id="KW-0812">Transmembrane</keyword>